<evidence type="ECO:0000256" key="1">
    <source>
        <dbReference type="SAM" id="MobiDB-lite"/>
    </source>
</evidence>
<feature type="compositionally biased region" description="Low complexity" evidence="1">
    <location>
        <begin position="226"/>
        <end position="241"/>
    </location>
</feature>
<accession>A0ABD1KVT0</accession>
<keyword evidence="4" id="KW-1185">Reference proteome</keyword>
<feature type="domain" description="H15" evidence="2">
    <location>
        <begin position="38"/>
        <end position="117"/>
    </location>
</feature>
<feature type="compositionally biased region" description="Basic and acidic residues" evidence="1">
    <location>
        <begin position="149"/>
        <end position="161"/>
    </location>
</feature>
<dbReference type="CDD" id="cd00073">
    <property type="entry name" value="H15"/>
    <property type="match status" value="1"/>
</dbReference>
<feature type="compositionally biased region" description="Basic and acidic residues" evidence="1">
    <location>
        <begin position="116"/>
        <end position="134"/>
    </location>
</feature>
<sequence length="334" mass="34758">MGPKKATAVDDQTVEPAKEKLAKATKKATADDQVVPKKHPSTMAMLQEALKALDNRKGVSAQAVRTYITQKYSTVDPVRLKPMVRRALAKGLETGAVVRAANSTTAAGAQGKFRPAKKEKEKPPVKKENADPNKPKAPKGRKAMGKGPEVSKGDKKVKVASEDDAEVSAAKKKPAAKKQPAAKDQDSSDAKPKKSGKEGSAASSKVVPAKKPKGGKAKGSPEEGTTSKAKSARATKAAAADADAEEEPGSEEEHEPKSEEEAEAKADAKPSKAKTAAPKKTAKAQKSAEDGDTKAKKSAEDGEGKAKKDGEGKAKKDGEGKADGAKGKRKRAAE</sequence>
<dbReference type="InterPro" id="IPR005818">
    <property type="entry name" value="Histone_H1/H5_H15"/>
</dbReference>
<feature type="compositionally biased region" description="Basic and acidic residues" evidence="1">
    <location>
        <begin position="181"/>
        <end position="197"/>
    </location>
</feature>
<dbReference type="Pfam" id="PF00538">
    <property type="entry name" value="Linker_histone"/>
    <property type="match status" value="1"/>
</dbReference>
<evidence type="ECO:0000313" key="4">
    <source>
        <dbReference type="Proteomes" id="UP001591681"/>
    </source>
</evidence>
<evidence type="ECO:0000313" key="3">
    <source>
        <dbReference type="EMBL" id="KAL2103268.1"/>
    </source>
</evidence>
<dbReference type="InterPro" id="IPR036388">
    <property type="entry name" value="WH-like_DNA-bd_sf"/>
</dbReference>
<reference evidence="3 4" key="1">
    <citation type="submission" date="2024-09" db="EMBL/GenBank/DDBJ databases">
        <title>A chromosome-level genome assembly of Gray's grenadier anchovy, Coilia grayii.</title>
        <authorList>
            <person name="Fu Z."/>
        </authorList>
    </citation>
    <scope>NUCLEOTIDE SEQUENCE [LARGE SCALE GENOMIC DNA]</scope>
    <source>
        <strain evidence="3">G4</strain>
        <tissue evidence="3">Muscle</tissue>
    </source>
</reference>
<evidence type="ECO:0000259" key="2">
    <source>
        <dbReference type="PROSITE" id="PS51504"/>
    </source>
</evidence>
<feature type="compositionally biased region" description="Basic and acidic residues" evidence="1">
    <location>
        <begin position="286"/>
        <end position="334"/>
    </location>
</feature>
<dbReference type="SMART" id="SM00526">
    <property type="entry name" value="H15"/>
    <property type="match status" value="1"/>
</dbReference>
<comment type="caution">
    <text evidence="3">The sequence shown here is derived from an EMBL/GenBank/DDBJ whole genome shotgun (WGS) entry which is preliminary data.</text>
</comment>
<organism evidence="3 4">
    <name type="scientific">Coilia grayii</name>
    <name type="common">Gray's grenadier anchovy</name>
    <dbReference type="NCBI Taxonomy" id="363190"/>
    <lineage>
        <taxon>Eukaryota</taxon>
        <taxon>Metazoa</taxon>
        <taxon>Chordata</taxon>
        <taxon>Craniata</taxon>
        <taxon>Vertebrata</taxon>
        <taxon>Euteleostomi</taxon>
        <taxon>Actinopterygii</taxon>
        <taxon>Neopterygii</taxon>
        <taxon>Teleostei</taxon>
        <taxon>Clupei</taxon>
        <taxon>Clupeiformes</taxon>
        <taxon>Clupeoidei</taxon>
        <taxon>Engraulidae</taxon>
        <taxon>Coilinae</taxon>
        <taxon>Coilia</taxon>
    </lineage>
</organism>
<feature type="region of interest" description="Disordered" evidence="1">
    <location>
        <begin position="100"/>
        <end position="334"/>
    </location>
</feature>
<feature type="compositionally biased region" description="Low complexity" evidence="1">
    <location>
        <begin position="198"/>
        <end position="207"/>
    </location>
</feature>
<dbReference type="EMBL" id="JBHFQA010000001">
    <property type="protein sequence ID" value="KAL2103268.1"/>
    <property type="molecule type" value="Genomic_DNA"/>
</dbReference>
<feature type="compositionally biased region" description="Acidic residues" evidence="1">
    <location>
        <begin position="242"/>
        <end position="253"/>
    </location>
</feature>
<protein>
    <recommendedName>
        <fullName evidence="2">H15 domain-containing protein</fullName>
    </recommendedName>
</protein>
<dbReference type="PROSITE" id="PS51504">
    <property type="entry name" value="H15"/>
    <property type="match status" value="1"/>
</dbReference>
<name>A0ABD1KVT0_9TELE</name>
<feature type="region of interest" description="Disordered" evidence="1">
    <location>
        <begin position="1"/>
        <end position="36"/>
    </location>
</feature>
<dbReference type="Gene3D" id="1.10.10.10">
    <property type="entry name" value="Winged helix-like DNA-binding domain superfamily/Winged helix DNA-binding domain"/>
    <property type="match status" value="1"/>
</dbReference>
<dbReference type="InterPro" id="IPR036390">
    <property type="entry name" value="WH_DNA-bd_sf"/>
</dbReference>
<dbReference type="Proteomes" id="UP001591681">
    <property type="component" value="Unassembled WGS sequence"/>
</dbReference>
<gene>
    <name evidence="3" type="ORF">ACEWY4_000136</name>
</gene>
<dbReference type="AlphaFoldDB" id="A0ABD1KVT0"/>
<feature type="compositionally biased region" description="Basic and acidic residues" evidence="1">
    <location>
        <begin position="254"/>
        <end position="270"/>
    </location>
</feature>
<proteinExistence type="predicted"/>
<dbReference type="SUPFAM" id="SSF46785">
    <property type="entry name" value="Winged helix' DNA-binding domain"/>
    <property type="match status" value="1"/>
</dbReference>